<gene>
    <name evidence="3" type="ORF">EG328_006741</name>
</gene>
<sequence length="310" mass="34936">MAVFPDLPGYEAKIVVDGVECAEYPAPDDLDEDDPNLVTKYIEATPGAKFQIHIYVRPGARALRKNGVCALVVADGQSIQEPLWRKRQSSSEAYIIEGFEEKSATGWQSRDLMFSVLATDDNTAHKISEELKQQIDTLGEIRIEFYRINVKRPTTAPSTEWTDRTETIPEKALKGRAISQKIGLSSTAKVITEPICLSLTYIDGRESPFATICFRYRSLNDLKAELIIPRSPSPVPLEDRPLESLTLEEMLELLIRQREQAASLRQENTRIKRERVSSPVTAHEDDEDLSIVKPTPKRRRIAATVDLIDD</sequence>
<dbReference type="Proteomes" id="UP000447873">
    <property type="component" value="Unassembled WGS sequence"/>
</dbReference>
<dbReference type="Pfam" id="PF25534">
    <property type="entry name" value="DUF7918"/>
    <property type="match status" value="1"/>
</dbReference>
<dbReference type="PANTHER" id="PTHR36223">
    <property type="entry name" value="BETA-LACTAMASE-TYPE TRANSPEPTIDASE FOLD DOMAIN CONTAINING PROTEIN"/>
    <property type="match status" value="1"/>
</dbReference>
<protein>
    <recommendedName>
        <fullName evidence="2">DUF7918 domain-containing protein</fullName>
    </recommendedName>
</protein>
<organism evidence="3 4">
    <name type="scientific">Venturia inaequalis</name>
    <name type="common">Apple scab fungus</name>
    <dbReference type="NCBI Taxonomy" id="5025"/>
    <lineage>
        <taxon>Eukaryota</taxon>
        <taxon>Fungi</taxon>
        <taxon>Dikarya</taxon>
        <taxon>Ascomycota</taxon>
        <taxon>Pezizomycotina</taxon>
        <taxon>Dothideomycetes</taxon>
        <taxon>Pleosporomycetidae</taxon>
        <taxon>Venturiales</taxon>
        <taxon>Venturiaceae</taxon>
        <taxon>Venturia</taxon>
    </lineage>
</organism>
<dbReference type="PANTHER" id="PTHR36223:SF1">
    <property type="entry name" value="TRANSCRIPTION ELONGATION FACTOR EAF N-TERMINAL DOMAIN-CONTAINING PROTEIN"/>
    <property type="match status" value="1"/>
</dbReference>
<dbReference type="InterPro" id="IPR057678">
    <property type="entry name" value="DUF7918"/>
</dbReference>
<evidence type="ECO:0000313" key="4">
    <source>
        <dbReference type="Proteomes" id="UP000447873"/>
    </source>
</evidence>
<evidence type="ECO:0000313" key="3">
    <source>
        <dbReference type="EMBL" id="KAE9985901.1"/>
    </source>
</evidence>
<dbReference type="EMBL" id="WNWS01000036">
    <property type="protein sequence ID" value="KAE9985901.1"/>
    <property type="molecule type" value="Genomic_DNA"/>
</dbReference>
<comment type="caution">
    <text evidence="3">The sequence shown here is derived from an EMBL/GenBank/DDBJ whole genome shotgun (WGS) entry which is preliminary data.</text>
</comment>
<reference evidence="3 4" key="1">
    <citation type="submission" date="2018-12" db="EMBL/GenBank/DDBJ databases">
        <title>Venturia inaequalis Genome Resource.</title>
        <authorList>
            <person name="Lichtner F.J."/>
        </authorList>
    </citation>
    <scope>NUCLEOTIDE SEQUENCE [LARGE SCALE GENOMIC DNA]</scope>
    <source>
        <strain evidence="3 4">120213</strain>
    </source>
</reference>
<dbReference type="AlphaFoldDB" id="A0A8H3ZB39"/>
<evidence type="ECO:0000259" key="2">
    <source>
        <dbReference type="Pfam" id="PF25534"/>
    </source>
</evidence>
<accession>A0A8H3ZB39</accession>
<feature type="region of interest" description="Disordered" evidence="1">
    <location>
        <begin position="272"/>
        <end position="293"/>
    </location>
</feature>
<name>A0A8H3ZB39_VENIN</name>
<feature type="domain" description="DUF7918" evidence="2">
    <location>
        <begin position="10"/>
        <end position="231"/>
    </location>
</feature>
<evidence type="ECO:0000256" key="1">
    <source>
        <dbReference type="SAM" id="MobiDB-lite"/>
    </source>
</evidence>
<proteinExistence type="predicted"/>